<evidence type="ECO:0000256" key="1">
    <source>
        <dbReference type="SAM" id="MobiDB-lite"/>
    </source>
</evidence>
<dbReference type="AlphaFoldDB" id="A0A8J3BS82"/>
<reference evidence="3" key="2">
    <citation type="submission" date="2020-09" db="EMBL/GenBank/DDBJ databases">
        <authorList>
            <person name="Sun Q."/>
            <person name="Ohkuma M."/>
        </authorList>
    </citation>
    <scope>NUCLEOTIDE SEQUENCE</scope>
    <source>
        <strain evidence="3">JCM 3091</strain>
    </source>
</reference>
<feature type="domain" description="DUF5667" evidence="2">
    <location>
        <begin position="138"/>
        <end position="210"/>
    </location>
</feature>
<evidence type="ECO:0000313" key="3">
    <source>
        <dbReference type="EMBL" id="GGK30075.1"/>
    </source>
</evidence>
<name>A0A8J3BS82_9ACTN</name>
<feature type="compositionally biased region" description="Pro residues" evidence="1">
    <location>
        <begin position="344"/>
        <end position="359"/>
    </location>
</feature>
<feature type="region of interest" description="Disordered" evidence="1">
    <location>
        <begin position="282"/>
        <end position="375"/>
    </location>
</feature>
<comment type="caution">
    <text evidence="3">The sequence shown here is derived from an EMBL/GenBank/DDBJ whole genome shotgun (WGS) entry which is preliminary data.</text>
</comment>
<feature type="compositionally biased region" description="Low complexity" evidence="1">
    <location>
        <begin position="295"/>
        <end position="323"/>
    </location>
</feature>
<keyword evidence="4" id="KW-1185">Reference proteome</keyword>
<dbReference type="InterPro" id="IPR043725">
    <property type="entry name" value="DUF5667"/>
</dbReference>
<evidence type="ECO:0000259" key="2">
    <source>
        <dbReference type="Pfam" id="PF18915"/>
    </source>
</evidence>
<organism evidence="3 4">
    <name type="scientific">Pilimelia terevasa</name>
    <dbReference type="NCBI Taxonomy" id="53372"/>
    <lineage>
        <taxon>Bacteria</taxon>
        <taxon>Bacillati</taxon>
        <taxon>Actinomycetota</taxon>
        <taxon>Actinomycetes</taxon>
        <taxon>Micromonosporales</taxon>
        <taxon>Micromonosporaceae</taxon>
        <taxon>Pilimelia</taxon>
    </lineage>
</organism>
<sequence>MPAVRSTLFGRLRAERFHELTEDPPVSRRRRSRTPADDELTALVGLSRRTAHLGDALTARSGPEEEFRTGLRALLVATAERQGIGVTAQEPDPEPVVAVGQRRLLPRLSRTQARISALVGVTVGAVVLSGMSAASDSAMPGDVLYSVKRVTERAAIGLTTSDVERGERHLALAKTRVDEAMAVRQNVASYDRVLTDMENDVRDGVRLLTTAAVKERNPAPLQAIDAFVTSHRMALGGLIGQVSVNNRSRTLWSLLLLDSVAKRAQSLNNALSCGADLAGTDNLGPKPQPRPCGVAATPSARATTAAPERSATPHGRTRGTTPPDEATAQPRGGPTPEPTADETTPPPEDGGLPLPPPSLELPNLLTTPAPAAARD</sequence>
<dbReference type="EMBL" id="BMQC01000007">
    <property type="protein sequence ID" value="GGK30075.1"/>
    <property type="molecule type" value="Genomic_DNA"/>
</dbReference>
<dbReference type="Pfam" id="PF18915">
    <property type="entry name" value="DUF5667"/>
    <property type="match status" value="1"/>
</dbReference>
<proteinExistence type="predicted"/>
<gene>
    <name evidence="3" type="ORF">GCM10010124_23540</name>
</gene>
<accession>A0A8J3BS82</accession>
<dbReference type="Proteomes" id="UP000662200">
    <property type="component" value="Unassembled WGS sequence"/>
</dbReference>
<protein>
    <recommendedName>
        <fullName evidence="2">DUF5667 domain-containing protein</fullName>
    </recommendedName>
</protein>
<evidence type="ECO:0000313" key="4">
    <source>
        <dbReference type="Proteomes" id="UP000662200"/>
    </source>
</evidence>
<feature type="compositionally biased region" description="Low complexity" evidence="1">
    <location>
        <begin position="360"/>
        <end position="375"/>
    </location>
</feature>
<reference evidence="3" key="1">
    <citation type="journal article" date="2014" name="Int. J. Syst. Evol. Microbiol.">
        <title>Complete genome sequence of Corynebacterium casei LMG S-19264T (=DSM 44701T), isolated from a smear-ripened cheese.</title>
        <authorList>
            <consortium name="US DOE Joint Genome Institute (JGI-PGF)"/>
            <person name="Walter F."/>
            <person name="Albersmeier A."/>
            <person name="Kalinowski J."/>
            <person name="Ruckert C."/>
        </authorList>
    </citation>
    <scope>NUCLEOTIDE SEQUENCE</scope>
    <source>
        <strain evidence="3">JCM 3091</strain>
    </source>
</reference>